<dbReference type="InterPro" id="IPR015943">
    <property type="entry name" value="WD40/YVTN_repeat-like_dom_sf"/>
</dbReference>
<name>A0A6A5C685_NAEFO</name>
<gene>
    <name evidence="11" type="ORF">FDP41_000706</name>
</gene>
<keyword evidence="5" id="KW-0677">Repeat</keyword>
<organism evidence="11 12">
    <name type="scientific">Naegleria fowleri</name>
    <name type="common">Brain eating amoeba</name>
    <dbReference type="NCBI Taxonomy" id="5763"/>
    <lineage>
        <taxon>Eukaryota</taxon>
        <taxon>Discoba</taxon>
        <taxon>Heterolobosea</taxon>
        <taxon>Tetramitia</taxon>
        <taxon>Eutetramitia</taxon>
        <taxon>Vahlkampfiidae</taxon>
        <taxon>Naegleria</taxon>
    </lineage>
</organism>
<dbReference type="OMA" id="QIFTRWI"/>
<dbReference type="InterPro" id="IPR040251">
    <property type="entry name" value="SEC31-like"/>
</dbReference>
<evidence type="ECO:0000256" key="4">
    <source>
        <dbReference type="ARBA" id="ARBA00022574"/>
    </source>
</evidence>
<dbReference type="EMBL" id="VFQX01000002">
    <property type="protein sequence ID" value="KAF0984807.1"/>
    <property type="molecule type" value="Genomic_DNA"/>
</dbReference>
<dbReference type="RefSeq" id="XP_044569520.1">
    <property type="nucleotide sequence ID" value="XM_044710763.1"/>
</dbReference>
<feature type="repeat" description="WD" evidence="9">
    <location>
        <begin position="368"/>
        <end position="410"/>
    </location>
</feature>
<evidence type="ECO:0000256" key="6">
    <source>
        <dbReference type="ARBA" id="ARBA00022824"/>
    </source>
</evidence>
<dbReference type="SMART" id="SM00320">
    <property type="entry name" value="WD40"/>
    <property type="match status" value="6"/>
</dbReference>
<comment type="similarity">
    <text evidence="2">Belongs to the WD repeat SEC31 family.</text>
</comment>
<sequence length="1314" mass="144750">MRLTSINKAGVLAWCPISSHTDLLAVGSVAGSLDWRNDTTAGGSSSTSGSGPVLEIYSMLPSITEKQISSLSSGEEQQDQEENTVEQEQTQEEAKTTTTHDDDIFQTQHSDDFFSSSSASDDFFNTLASTHHQNVLATTEEEEKRRLEAARKQPKLLAQIEAPDRFHRLTWGTPGSTGDSLGIIAGAQVDGVISLFDANKMIESFSKRKKILPSDDALIASMDKHQSSVRGLEFNPKQVNLLASAGDDGQLYIWNLKQPNQPQAVVLGCKNPHQNQTISHLQWNRKFEYILATTSHQGTSVVWDLKQKRVLVPFSNTAHPKSRYSSVAWNPDIHTQLLVACEDDERPVIEVWDLRKAYAPIRELGAGQQGHQRGVLSVSWCPDDSNLLVSTGKDNRTLIWNPNTGDLLGELSSGFSQVSASNTRGGRATNTVPQDEYQNWIFDAQWSYRSSLVSTCSFDKKIQIYAVQDASSVATGESDELTETVKKSNQNITQPAPSVLKTAPKWLKRPAGVSWCFGNRLISFSNTVKQESEEKSLEKNQSVQQYMSPNPIAIYSGASAVASATFDESETEKLVNFNKQVIELEKVALSQVSPQEKREISVQFCKEKQGTATRKQLIEWRLLEILFTSEEEKGSKIQVLLGYNREEINQKSQNIEVHTVEVNRNDSEELSSLIKDNIIVGNIQGAIRCCLDGNRFADALLLAKVSGDNDMWNLALDQYLNSKEGSCIANVKNLIFKNYDAIIGDGSLENWKEKLAILCSDMPKNKSLIDGILKSLIEKEEQRLIHQNEQTEEDMLGALVSSFLSGQIEQIFTRWIAEFEKNVENTPPSSPSFALELIDLISKIELLHLHHVTSAAISKKTTTITYIESILNQLLQNGHVLNQLYITFAMKCVELGSLVDIQKTLPLALRYLNIALDQVSAQNSELVIPKEFSNVDIQELRYRLYHSIARVPPNLRAPPLPASWASKKLQPLSKPAKSTTTTSGASPVTSSQPSTAPTSATITAHTSPSTHSTRSESPSNRGYKRSEVKLLPQPMLGKNATSVLPPTITPQPVVSHTSTTTANTFNPTTIGGSGGNLGGVATFTPQPFGTTHTHMGPTTTAGFNPPQHMMSSNLGGVATFVPQPMVTGGSTNIGSSASFNPVPPSNPSLPSSGSSWQPVTNIPPMQDMTSLHHHQPVSSVPTAQPVVDQQAILKENLEKYAGIDIERNVTGKHQALIDALTQCFDKLYGGEDKGAAHLDKKRMIAQSVNALFVLAQETTDEQLVNNLLLWAEQMLKSEYTNADHTFKQLQKDYFVQLKNAKNMRFLMTCLKTKQ</sequence>
<feature type="compositionally biased region" description="Acidic residues" evidence="10">
    <location>
        <begin position="76"/>
        <end position="91"/>
    </location>
</feature>
<keyword evidence="3" id="KW-0813">Transport</keyword>
<dbReference type="GO" id="GO:0005198">
    <property type="term" value="F:structural molecule activity"/>
    <property type="evidence" value="ECO:0007669"/>
    <property type="project" value="TreeGrafter"/>
</dbReference>
<dbReference type="VEuPathDB" id="AmoebaDB:NfTy_031360"/>
<dbReference type="Pfam" id="PF00400">
    <property type="entry name" value="WD40"/>
    <property type="match status" value="2"/>
</dbReference>
<feature type="region of interest" description="Disordered" evidence="10">
    <location>
        <begin position="67"/>
        <end position="103"/>
    </location>
</feature>
<keyword evidence="4 9" id="KW-0853">WD repeat</keyword>
<evidence type="ECO:0000313" key="11">
    <source>
        <dbReference type="EMBL" id="KAF0984807.1"/>
    </source>
</evidence>
<dbReference type="Gene3D" id="2.130.10.10">
    <property type="entry name" value="YVTN repeat-like/Quinoprotein amine dehydrogenase"/>
    <property type="match status" value="1"/>
</dbReference>
<comment type="caution">
    <text evidence="11">The sequence shown here is derived from an EMBL/GenBank/DDBJ whole genome shotgun (WGS) entry which is preliminary data.</text>
</comment>
<evidence type="ECO:0000256" key="8">
    <source>
        <dbReference type="ARBA" id="ARBA00022927"/>
    </source>
</evidence>
<evidence type="ECO:0000256" key="9">
    <source>
        <dbReference type="PROSITE-ProRule" id="PRU00221"/>
    </source>
</evidence>
<evidence type="ECO:0000256" key="7">
    <source>
        <dbReference type="ARBA" id="ARBA00022892"/>
    </source>
</evidence>
<feature type="region of interest" description="Disordered" evidence="10">
    <location>
        <begin position="1129"/>
        <end position="1156"/>
    </location>
</feature>
<feature type="region of interest" description="Disordered" evidence="10">
    <location>
        <begin position="968"/>
        <end position="1057"/>
    </location>
</feature>
<dbReference type="PANTHER" id="PTHR13923:SF11">
    <property type="entry name" value="SECRETORY 31, ISOFORM D"/>
    <property type="match status" value="1"/>
</dbReference>
<dbReference type="VEuPathDB" id="AmoebaDB:NF0094170"/>
<dbReference type="VEuPathDB" id="AmoebaDB:FDP41_000706"/>
<dbReference type="PROSITE" id="PS50294">
    <property type="entry name" value="WD_REPEATS_REGION"/>
    <property type="match status" value="2"/>
</dbReference>
<dbReference type="InterPro" id="IPR036322">
    <property type="entry name" value="WD40_repeat_dom_sf"/>
</dbReference>
<feature type="compositionally biased region" description="Low complexity" evidence="10">
    <location>
        <begin position="985"/>
        <end position="1019"/>
    </location>
</feature>
<accession>A0A6A5C685</accession>
<dbReference type="SUPFAM" id="SSF50978">
    <property type="entry name" value="WD40 repeat-like"/>
    <property type="match status" value="1"/>
</dbReference>
<dbReference type="GO" id="GO:0090110">
    <property type="term" value="P:COPII-coated vesicle cargo loading"/>
    <property type="evidence" value="ECO:0007669"/>
    <property type="project" value="TreeGrafter"/>
</dbReference>
<dbReference type="Proteomes" id="UP000444721">
    <property type="component" value="Unassembled WGS sequence"/>
</dbReference>
<comment type="subcellular location">
    <subcellularLocation>
        <location evidence="1">Endoplasmic reticulum</location>
    </subcellularLocation>
</comment>
<proteinExistence type="inferred from homology"/>
<evidence type="ECO:0000256" key="1">
    <source>
        <dbReference type="ARBA" id="ARBA00004240"/>
    </source>
</evidence>
<dbReference type="InterPro" id="IPR019775">
    <property type="entry name" value="WD40_repeat_CS"/>
</dbReference>
<evidence type="ECO:0000256" key="3">
    <source>
        <dbReference type="ARBA" id="ARBA00022448"/>
    </source>
</evidence>
<dbReference type="Gene3D" id="1.25.40.1030">
    <property type="match status" value="1"/>
</dbReference>
<reference evidence="11 12" key="1">
    <citation type="journal article" date="2019" name="Sci. Rep.">
        <title>Nanopore sequencing improves the draft genome of the human pathogenic amoeba Naegleria fowleri.</title>
        <authorList>
            <person name="Liechti N."/>
            <person name="Schurch N."/>
            <person name="Bruggmann R."/>
            <person name="Wittwer M."/>
        </authorList>
    </citation>
    <scope>NUCLEOTIDE SEQUENCE [LARGE SCALE GENOMIC DNA]</scope>
    <source>
        <strain evidence="11 12">ATCC 30894</strain>
    </source>
</reference>
<dbReference type="InterPro" id="IPR001680">
    <property type="entry name" value="WD40_rpt"/>
</dbReference>
<evidence type="ECO:0000256" key="2">
    <source>
        <dbReference type="ARBA" id="ARBA00009358"/>
    </source>
</evidence>
<dbReference type="PANTHER" id="PTHR13923">
    <property type="entry name" value="SEC31-RELATED PROTEIN"/>
    <property type="match status" value="1"/>
</dbReference>
<dbReference type="OrthoDB" id="542917at2759"/>
<dbReference type="PROSITE" id="PS50082">
    <property type="entry name" value="WD_REPEATS_2"/>
    <property type="match status" value="2"/>
</dbReference>
<keyword evidence="8" id="KW-0653">Protein transport</keyword>
<keyword evidence="12" id="KW-1185">Reference proteome</keyword>
<feature type="repeat" description="WD" evidence="9">
    <location>
        <begin position="222"/>
        <end position="264"/>
    </location>
</feature>
<dbReference type="GO" id="GO:0030127">
    <property type="term" value="C:COPII vesicle coat"/>
    <property type="evidence" value="ECO:0007669"/>
    <property type="project" value="TreeGrafter"/>
</dbReference>
<evidence type="ECO:0000256" key="5">
    <source>
        <dbReference type="ARBA" id="ARBA00022737"/>
    </source>
</evidence>
<dbReference type="GO" id="GO:0015031">
    <property type="term" value="P:protein transport"/>
    <property type="evidence" value="ECO:0007669"/>
    <property type="project" value="UniProtKB-KW"/>
</dbReference>
<dbReference type="PROSITE" id="PS00678">
    <property type="entry name" value="WD_REPEATS_1"/>
    <property type="match status" value="1"/>
</dbReference>
<keyword evidence="6" id="KW-0256">Endoplasmic reticulum</keyword>
<dbReference type="GeneID" id="68107924"/>
<feature type="compositionally biased region" description="Basic and acidic residues" evidence="10">
    <location>
        <begin position="92"/>
        <end position="103"/>
    </location>
</feature>
<dbReference type="GO" id="GO:0007029">
    <property type="term" value="P:endoplasmic reticulum organization"/>
    <property type="evidence" value="ECO:0007669"/>
    <property type="project" value="TreeGrafter"/>
</dbReference>
<evidence type="ECO:0000313" key="12">
    <source>
        <dbReference type="Proteomes" id="UP000444721"/>
    </source>
</evidence>
<keyword evidence="7" id="KW-0931">ER-Golgi transport</keyword>
<dbReference type="GO" id="GO:0070971">
    <property type="term" value="C:endoplasmic reticulum exit site"/>
    <property type="evidence" value="ECO:0007669"/>
    <property type="project" value="TreeGrafter"/>
</dbReference>
<feature type="compositionally biased region" description="Polar residues" evidence="10">
    <location>
        <begin position="1039"/>
        <end position="1056"/>
    </location>
</feature>
<protein>
    <submittedName>
        <fullName evidence="11">Uncharacterized protein</fullName>
    </submittedName>
</protein>
<evidence type="ECO:0000256" key="10">
    <source>
        <dbReference type="SAM" id="MobiDB-lite"/>
    </source>
</evidence>